<dbReference type="CDD" id="cd00454">
    <property type="entry name" value="TrHb1_N"/>
    <property type="match status" value="1"/>
</dbReference>
<dbReference type="Pfam" id="PF01152">
    <property type="entry name" value="Bac_globin"/>
    <property type="match status" value="1"/>
</dbReference>
<keyword evidence="5 6" id="KW-0408">Iron</keyword>
<dbReference type="RefSeq" id="WP_217647777.1">
    <property type="nucleotide sequence ID" value="NZ_FOVF01000001.1"/>
</dbReference>
<proteinExistence type="inferred from homology"/>
<dbReference type="GO" id="GO:0020037">
    <property type="term" value="F:heme binding"/>
    <property type="evidence" value="ECO:0007669"/>
    <property type="project" value="InterPro"/>
</dbReference>
<evidence type="ECO:0000313" key="11">
    <source>
        <dbReference type="Proteomes" id="UP000198575"/>
    </source>
</evidence>
<evidence type="ECO:0000256" key="1">
    <source>
        <dbReference type="ARBA" id="ARBA00009660"/>
    </source>
</evidence>
<feature type="chain" id="PRO_5011510353" description="Group 1 truncated hemoglobin" evidence="9">
    <location>
        <begin position="24"/>
        <end position="146"/>
    </location>
</feature>
<protein>
    <recommendedName>
        <fullName evidence="6">Group 1 truncated hemoglobin</fullName>
    </recommendedName>
</protein>
<dbReference type="GO" id="GO:0005344">
    <property type="term" value="F:oxygen carrier activity"/>
    <property type="evidence" value="ECO:0007669"/>
    <property type="project" value="UniProtKB-UniRule"/>
</dbReference>
<dbReference type="PIRSF" id="PIRSF002030">
    <property type="entry name" value="Globin_Protozoa/Cyanobacteria"/>
    <property type="match status" value="1"/>
</dbReference>
<dbReference type="Gene3D" id="1.10.490.10">
    <property type="entry name" value="Globins"/>
    <property type="match status" value="1"/>
</dbReference>
<dbReference type="GO" id="GO:0046872">
    <property type="term" value="F:metal ion binding"/>
    <property type="evidence" value="ECO:0007669"/>
    <property type="project" value="UniProtKB-UniRule"/>
</dbReference>
<name>A0A1I4V5A1_9GAMM</name>
<evidence type="ECO:0000256" key="8">
    <source>
        <dbReference type="PIRSR" id="PIRSR601486-1"/>
    </source>
</evidence>
<accession>A0A1I4V5A1</accession>
<dbReference type="InterPro" id="IPR012292">
    <property type="entry name" value="Globin/Proto"/>
</dbReference>
<feature type="binding site" description="distal binding residue" evidence="8">
    <location>
        <position position="98"/>
    </location>
    <ligand>
        <name>heme</name>
        <dbReference type="ChEBI" id="CHEBI:30413"/>
    </ligand>
    <ligandPart>
        <name>Fe</name>
        <dbReference type="ChEBI" id="CHEBI:18248"/>
    </ligandPart>
</feature>
<dbReference type="GO" id="GO:0019825">
    <property type="term" value="F:oxygen binding"/>
    <property type="evidence" value="ECO:0007669"/>
    <property type="project" value="InterPro"/>
</dbReference>
<dbReference type="PROSITE" id="PS51257">
    <property type="entry name" value="PROKAR_LIPOPROTEIN"/>
    <property type="match status" value="1"/>
</dbReference>
<dbReference type="InterPro" id="IPR009050">
    <property type="entry name" value="Globin-like_sf"/>
</dbReference>
<dbReference type="Proteomes" id="UP000198575">
    <property type="component" value="Unassembled WGS sequence"/>
</dbReference>
<sequence length="146" mass="16061">MTAHLRAPAWIGLGMALLLGACASTPRATGSLYAQFGETAGLSALVDSLLERFADDPRIAPKFANTNIPRFRRLFVEHLCVILDGPCTYTGDDMREVHTGLDISEAQFNAVVEHLIDAMQAQDIPQTAQNRLIARLAPMRKDIIYH</sequence>
<reference evidence="10 11" key="1">
    <citation type="submission" date="2016-10" db="EMBL/GenBank/DDBJ databases">
        <authorList>
            <person name="de Groot N.N."/>
        </authorList>
    </citation>
    <scope>NUCLEOTIDE SEQUENCE [LARGE SCALE GENOMIC DNA]</scope>
    <source>
        <strain evidence="10 11">CGMCC 1.7659</strain>
    </source>
</reference>
<evidence type="ECO:0000256" key="4">
    <source>
        <dbReference type="ARBA" id="ARBA00022723"/>
    </source>
</evidence>
<keyword evidence="3 6" id="KW-0349">Heme</keyword>
<dbReference type="InterPro" id="IPR016339">
    <property type="entry name" value="Hemoglobin_trunc_I"/>
</dbReference>
<keyword evidence="11" id="KW-1185">Reference proteome</keyword>
<evidence type="ECO:0000256" key="9">
    <source>
        <dbReference type="SAM" id="SignalP"/>
    </source>
</evidence>
<keyword evidence="2 6" id="KW-0813">Transport</keyword>
<evidence type="ECO:0000256" key="5">
    <source>
        <dbReference type="ARBA" id="ARBA00023004"/>
    </source>
</evidence>
<evidence type="ECO:0000256" key="7">
    <source>
        <dbReference type="PIRSR" id="PIRSR002030-1"/>
    </source>
</evidence>
<evidence type="ECO:0000313" key="10">
    <source>
        <dbReference type="EMBL" id="SFM96362.1"/>
    </source>
</evidence>
<keyword evidence="4 6" id="KW-0479">Metal-binding</keyword>
<dbReference type="EMBL" id="FOVF01000001">
    <property type="protein sequence ID" value="SFM96362.1"/>
    <property type="molecule type" value="Genomic_DNA"/>
</dbReference>
<feature type="signal peptide" evidence="9">
    <location>
        <begin position="1"/>
        <end position="23"/>
    </location>
</feature>
<organism evidence="10 11">
    <name type="scientific">Dokdonella immobilis</name>
    <dbReference type="NCBI Taxonomy" id="578942"/>
    <lineage>
        <taxon>Bacteria</taxon>
        <taxon>Pseudomonadati</taxon>
        <taxon>Pseudomonadota</taxon>
        <taxon>Gammaproteobacteria</taxon>
        <taxon>Lysobacterales</taxon>
        <taxon>Rhodanobacteraceae</taxon>
        <taxon>Dokdonella</taxon>
    </lineage>
</organism>
<dbReference type="AlphaFoldDB" id="A0A1I4V5A1"/>
<dbReference type="InterPro" id="IPR001486">
    <property type="entry name" value="Hemoglobin_trunc"/>
</dbReference>
<evidence type="ECO:0000256" key="3">
    <source>
        <dbReference type="ARBA" id="ARBA00022617"/>
    </source>
</evidence>
<feature type="binding site" description="proximal binding residue" evidence="7">
    <location>
        <position position="98"/>
    </location>
    <ligand>
        <name>heme</name>
        <dbReference type="ChEBI" id="CHEBI:30413"/>
    </ligand>
    <ligandPart>
        <name>Fe</name>
        <dbReference type="ChEBI" id="CHEBI:18248"/>
    </ligandPart>
</feature>
<keyword evidence="9" id="KW-0732">Signal</keyword>
<comment type="cofactor">
    <cofactor evidence="7">
        <name>heme</name>
        <dbReference type="ChEBI" id="CHEBI:30413"/>
    </cofactor>
    <text evidence="7">Binds 1 heme group per subunit.</text>
</comment>
<gene>
    <name evidence="10" type="ORF">SAMN05216289_101134</name>
</gene>
<dbReference type="STRING" id="578942.SAMN05216289_101134"/>
<evidence type="ECO:0000256" key="6">
    <source>
        <dbReference type="PIRNR" id="PIRNR002030"/>
    </source>
</evidence>
<dbReference type="SUPFAM" id="SSF46458">
    <property type="entry name" value="Globin-like"/>
    <property type="match status" value="1"/>
</dbReference>
<comment type="similarity">
    <text evidence="1 6">Belongs to the truncated hemoglobin family. Group I subfamily.</text>
</comment>
<evidence type="ECO:0000256" key="2">
    <source>
        <dbReference type="ARBA" id="ARBA00022448"/>
    </source>
</evidence>
<keyword evidence="6" id="KW-0561">Oxygen transport</keyword>